<dbReference type="Pfam" id="PF01636">
    <property type="entry name" value="APH"/>
    <property type="match status" value="1"/>
</dbReference>
<dbReference type="InterPro" id="IPR050249">
    <property type="entry name" value="Pseudomonas-type_ThrB"/>
</dbReference>
<dbReference type="PANTHER" id="PTHR21064:SF5">
    <property type="entry name" value="SLR1880 PROTEIN"/>
    <property type="match status" value="1"/>
</dbReference>
<comment type="caution">
    <text evidence="2">The sequence shown here is derived from an EMBL/GenBank/DDBJ whole genome shotgun (WGS) entry which is preliminary data.</text>
</comment>
<reference evidence="2" key="1">
    <citation type="journal article" date="2014" name="Int. J. Syst. Evol. Microbiol.">
        <title>Complete genome sequence of Corynebacterium casei LMG S-19264T (=DSM 44701T), isolated from a smear-ripened cheese.</title>
        <authorList>
            <consortium name="US DOE Joint Genome Institute (JGI-PGF)"/>
            <person name="Walter F."/>
            <person name="Albersmeier A."/>
            <person name="Kalinowski J."/>
            <person name="Ruckert C."/>
        </authorList>
    </citation>
    <scope>NUCLEOTIDE SEQUENCE</scope>
    <source>
        <strain evidence="2">CGMCC 1.12195</strain>
    </source>
</reference>
<protein>
    <recommendedName>
        <fullName evidence="1">Aminoglycoside phosphotransferase domain-containing protein</fullName>
    </recommendedName>
</protein>
<dbReference type="InterPro" id="IPR002575">
    <property type="entry name" value="Aminoglycoside_PTrfase"/>
</dbReference>
<sequence>MSDFSPKQLAALASMFDIEGNVIDVSPFGSGHINDTYRVLTDGPGAKRYLLQRVNHHVFKNVVAVMQNIQLVTQHLRMRYESERTPAHALESSVLTLIPTKAAETYQQDGLHNFWRMFILLDNTRSYDIVETPQQAREGGRAFGQFQRLLVDLDVGLIHEVLPDFHHIGKRLDKLHGAIARDARNRVHRVRDELTFIEAREKRMHGILDLAAQGRLPIRITHNDTKFNNVLLDADDKAQCVIDLDTVMPGYVAYDFGDAIRTIINSAAEDEADLSKITLNIPLFEAYTAGYFEEAHSFLMPQEVESLIDGVLLLPYMQAVRFLTDFLEGDHYYKIHHADHNLQRAKAQLKLVEQLEAHEPELLAIVARVMGRYQQVG</sequence>
<reference evidence="2" key="2">
    <citation type="submission" date="2020-09" db="EMBL/GenBank/DDBJ databases">
        <authorList>
            <person name="Sun Q."/>
            <person name="Zhou Y."/>
        </authorList>
    </citation>
    <scope>NUCLEOTIDE SEQUENCE</scope>
    <source>
        <strain evidence="2">CGMCC 1.12195</strain>
    </source>
</reference>
<evidence type="ECO:0000313" key="2">
    <source>
        <dbReference type="EMBL" id="GGG93667.1"/>
    </source>
</evidence>
<dbReference type="RefSeq" id="WP_188506964.1">
    <property type="nucleotide sequence ID" value="NZ_BMER01000003.1"/>
</dbReference>
<dbReference type="InterPro" id="IPR011009">
    <property type="entry name" value="Kinase-like_dom_sf"/>
</dbReference>
<organism evidence="2 3">
    <name type="scientific">Parapedobacter pyrenivorans</name>
    <dbReference type="NCBI Taxonomy" id="1305674"/>
    <lineage>
        <taxon>Bacteria</taxon>
        <taxon>Pseudomonadati</taxon>
        <taxon>Bacteroidota</taxon>
        <taxon>Sphingobacteriia</taxon>
        <taxon>Sphingobacteriales</taxon>
        <taxon>Sphingobacteriaceae</taxon>
        <taxon>Parapedobacter</taxon>
    </lineage>
</organism>
<gene>
    <name evidence="2" type="ORF">GCM10007415_30780</name>
</gene>
<evidence type="ECO:0000259" key="1">
    <source>
        <dbReference type="Pfam" id="PF01636"/>
    </source>
</evidence>
<dbReference type="EMBL" id="BMER01000003">
    <property type="protein sequence ID" value="GGG93667.1"/>
    <property type="molecule type" value="Genomic_DNA"/>
</dbReference>
<proteinExistence type="predicted"/>
<feature type="domain" description="Aminoglycoside phosphotransferase" evidence="1">
    <location>
        <begin position="24"/>
        <end position="269"/>
    </location>
</feature>
<keyword evidence="3" id="KW-1185">Reference proteome</keyword>
<dbReference type="SUPFAM" id="SSF56112">
    <property type="entry name" value="Protein kinase-like (PK-like)"/>
    <property type="match status" value="1"/>
</dbReference>
<name>A0A917MCJ9_9SPHI</name>
<dbReference type="PANTHER" id="PTHR21064">
    <property type="entry name" value="AMINOGLYCOSIDE PHOSPHOTRANSFERASE DOMAIN-CONTAINING PROTEIN-RELATED"/>
    <property type="match status" value="1"/>
</dbReference>
<evidence type="ECO:0000313" key="3">
    <source>
        <dbReference type="Proteomes" id="UP000660862"/>
    </source>
</evidence>
<dbReference type="Gene3D" id="3.90.1200.10">
    <property type="match status" value="1"/>
</dbReference>
<dbReference type="Proteomes" id="UP000660862">
    <property type="component" value="Unassembled WGS sequence"/>
</dbReference>
<accession>A0A917MCJ9</accession>
<dbReference type="AlphaFoldDB" id="A0A917MCJ9"/>